<keyword evidence="2" id="KW-1133">Transmembrane helix</keyword>
<dbReference type="Proteomes" id="UP001165121">
    <property type="component" value="Unassembled WGS sequence"/>
</dbReference>
<protein>
    <submittedName>
        <fullName evidence="3">Unnamed protein product</fullName>
    </submittedName>
</protein>
<feature type="region of interest" description="Disordered" evidence="1">
    <location>
        <begin position="1"/>
        <end position="20"/>
    </location>
</feature>
<dbReference type="EMBL" id="BSXT01003691">
    <property type="protein sequence ID" value="GMF55308.1"/>
    <property type="molecule type" value="Genomic_DNA"/>
</dbReference>
<organism evidence="3 4">
    <name type="scientific">Phytophthora fragariaefolia</name>
    <dbReference type="NCBI Taxonomy" id="1490495"/>
    <lineage>
        <taxon>Eukaryota</taxon>
        <taxon>Sar</taxon>
        <taxon>Stramenopiles</taxon>
        <taxon>Oomycota</taxon>
        <taxon>Peronosporomycetes</taxon>
        <taxon>Peronosporales</taxon>
        <taxon>Peronosporaceae</taxon>
        <taxon>Phytophthora</taxon>
    </lineage>
</organism>
<keyword evidence="2" id="KW-0472">Membrane</keyword>
<keyword evidence="2" id="KW-0812">Transmembrane</keyword>
<name>A0A9W6Y722_9STRA</name>
<accession>A0A9W6Y722</accession>
<keyword evidence="4" id="KW-1185">Reference proteome</keyword>
<feature type="compositionally biased region" description="Basic and acidic residues" evidence="1">
    <location>
        <begin position="1"/>
        <end position="10"/>
    </location>
</feature>
<evidence type="ECO:0000256" key="2">
    <source>
        <dbReference type="SAM" id="Phobius"/>
    </source>
</evidence>
<reference evidence="3" key="1">
    <citation type="submission" date="2023-04" db="EMBL/GenBank/DDBJ databases">
        <title>Phytophthora fragariaefolia NBRC 109709.</title>
        <authorList>
            <person name="Ichikawa N."/>
            <person name="Sato H."/>
            <person name="Tonouchi N."/>
        </authorList>
    </citation>
    <scope>NUCLEOTIDE SEQUENCE</scope>
    <source>
        <strain evidence="3">NBRC 109709</strain>
    </source>
</reference>
<evidence type="ECO:0000313" key="3">
    <source>
        <dbReference type="EMBL" id="GMF55308.1"/>
    </source>
</evidence>
<dbReference type="OrthoDB" id="125178at2759"/>
<evidence type="ECO:0000256" key="1">
    <source>
        <dbReference type="SAM" id="MobiDB-lite"/>
    </source>
</evidence>
<proteinExistence type="predicted"/>
<comment type="caution">
    <text evidence="3">The sequence shown here is derived from an EMBL/GenBank/DDBJ whole genome shotgun (WGS) entry which is preliminary data.</text>
</comment>
<gene>
    <name evidence="3" type="ORF">Pfra01_002327600</name>
</gene>
<sequence>MPKDAGKVRTEANAAAAQASAAAKTNWHKLVEKLKTGRQPKPLDKSNMEWRTAFTNAEKAGQLKGTTEAQVVKVTEDAAQAMAKNPSKWRYVWKTLKITFGAMLTALIVVGLNAMFS</sequence>
<dbReference type="AlphaFoldDB" id="A0A9W6Y722"/>
<feature type="transmembrane region" description="Helical" evidence="2">
    <location>
        <begin position="98"/>
        <end position="116"/>
    </location>
</feature>
<evidence type="ECO:0000313" key="4">
    <source>
        <dbReference type="Proteomes" id="UP001165121"/>
    </source>
</evidence>